<feature type="compositionally biased region" description="Low complexity" evidence="8">
    <location>
        <begin position="157"/>
        <end position="170"/>
    </location>
</feature>
<dbReference type="PANTHER" id="PTHR23249">
    <property type="entry name" value="TRAFFICKING PROTEIN PARTICLE COMPLEX SUBUNIT"/>
    <property type="match status" value="1"/>
</dbReference>
<dbReference type="GO" id="GO:0030008">
    <property type="term" value="C:TRAPP complex"/>
    <property type="evidence" value="ECO:0007669"/>
    <property type="project" value="UniProtKB-UniRule"/>
</dbReference>
<dbReference type="GO" id="GO:0005783">
    <property type="term" value="C:endoplasmic reticulum"/>
    <property type="evidence" value="ECO:0007669"/>
    <property type="project" value="UniProtKB-SubCell"/>
</dbReference>
<name>S9V3R0_9TRYP</name>
<evidence type="ECO:0000256" key="8">
    <source>
        <dbReference type="SAM" id="MobiDB-lite"/>
    </source>
</evidence>
<comment type="caution">
    <text evidence="9">The sequence shown here is derived from an EMBL/GenBank/DDBJ whole genome shotgun (WGS) entry which is preliminary data.</text>
</comment>
<sequence>MVVHLLWIINQSGQLIARLGFTEPALLGELGTKPDLQLTLSSVLFSTYGMSLEITPNVNPMDSSGMHLVECEEHNIHIYETPTLVKFVLVSDNATMEVNKLCRELHAAYVEYAVKNPFHIMDEAGIGQPIRIPDFSAAVRGIVGRYNSGAAFTSTVSSPGAGSGGATANARSNTQSTGRSK</sequence>
<reference evidence="9 10" key="1">
    <citation type="journal article" date="2013" name="PLoS ONE">
        <title>Predicting the Proteins of Angomonas deanei, Strigomonas culicis and Their Respective Endosymbionts Reveals New Aspects of the Trypanosomatidae Family.</title>
        <authorList>
            <person name="Motta M.C."/>
            <person name="Martins A.C."/>
            <person name="de Souza S.S."/>
            <person name="Catta-Preta C.M."/>
            <person name="Silva R."/>
            <person name="Klein C.C."/>
            <person name="de Almeida L.G."/>
            <person name="de Lima Cunha O."/>
            <person name="Ciapina L.P."/>
            <person name="Brocchi M."/>
            <person name="Colabardini A.C."/>
            <person name="de Araujo Lima B."/>
            <person name="Machado C.R."/>
            <person name="de Almeida Soares C.M."/>
            <person name="Probst C.M."/>
            <person name="de Menezes C.B."/>
            <person name="Thompson C.E."/>
            <person name="Bartholomeu D.C."/>
            <person name="Gradia D.F."/>
            <person name="Pavoni D.P."/>
            <person name="Grisard E.C."/>
            <person name="Fantinatti-Garboggini F."/>
            <person name="Marchini F.K."/>
            <person name="Rodrigues-Luiz G.F."/>
            <person name="Wagner G."/>
            <person name="Goldman G.H."/>
            <person name="Fietto J.L."/>
            <person name="Elias M.C."/>
            <person name="Goldman M.H."/>
            <person name="Sagot M.F."/>
            <person name="Pereira M."/>
            <person name="Stoco P.H."/>
            <person name="de Mendonca-Neto R.P."/>
            <person name="Teixeira S.M."/>
            <person name="Maciel T.E."/>
            <person name="de Oliveira Mendes T.A."/>
            <person name="Urmenyi T.P."/>
            <person name="de Souza W."/>
            <person name="Schenkman S."/>
            <person name="de Vasconcelos A.T."/>
        </authorList>
    </citation>
    <scope>NUCLEOTIDE SEQUENCE [LARGE SCALE GENOMIC DNA]</scope>
</reference>
<evidence type="ECO:0000256" key="1">
    <source>
        <dbReference type="ARBA" id="ARBA00004555"/>
    </source>
</evidence>
<dbReference type="Gene3D" id="3.30.450.70">
    <property type="match status" value="1"/>
</dbReference>
<feature type="region of interest" description="Disordered" evidence="8">
    <location>
        <begin position="157"/>
        <end position="181"/>
    </location>
</feature>
<dbReference type="SUPFAM" id="SSF64356">
    <property type="entry name" value="SNARE-like"/>
    <property type="match status" value="1"/>
</dbReference>
<comment type="subunit">
    <text evidence="7">Part of the multisubunit transport protein particle (TRAPP) complex.</text>
</comment>
<evidence type="ECO:0000256" key="6">
    <source>
        <dbReference type="ARBA" id="ARBA00038179"/>
    </source>
</evidence>
<evidence type="ECO:0000256" key="5">
    <source>
        <dbReference type="ARBA" id="ARBA00023034"/>
    </source>
</evidence>
<dbReference type="InterPro" id="IPR011012">
    <property type="entry name" value="Longin-like_dom_sf"/>
</dbReference>
<dbReference type="GO" id="GO:0005794">
    <property type="term" value="C:Golgi apparatus"/>
    <property type="evidence" value="ECO:0007669"/>
    <property type="project" value="UniProtKB-SubCell"/>
</dbReference>
<feature type="compositionally biased region" description="Polar residues" evidence="8">
    <location>
        <begin position="171"/>
        <end position="181"/>
    </location>
</feature>
<dbReference type="PANTHER" id="PTHR23249:SF15">
    <property type="entry name" value="TRAFFICKING PROTEIN PARTICLE COMPLEX SUBUNIT 4"/>
    <property type="match status" value="1"/>
</dbReference>
<keyword evidence="4 7" id="KW-0931">ER-Golgi transport</keyword>
<dbReference type="EMBL" id="ATMH01001025">
    <property type="protein sequence ID" value="EPY35649.1"/>
    <property type="molecule type" value="Genomic_DNA"/>
</dbReference>
<keyword evidence="3 7" id="KW-0256">Endoplasmic reticulum</keyword>
<dbReference type="GO" id="GO:0006888">
    <property type="term" value="P:endoplasmic reticulum to Golgi vesicle-mediated transport"/>
    <property type="evidence" value="ECO:0007669"/>
    <property type="project" value="UniProtKB-UniRule"/>
</dbReference>
<comment type="similarity">
    <text evidence="6">Belongs to the TRAPP small subunits family. TRAPPC4 subfamily.</text>
</comment>
<evidence type="ECO:0000313" key="10">
    <source>
        <dbReference type="Proteomes" id="UP000015354"/>
    </source>
</evidence>
<keyword evidence="10" id="KW-1185">Reference proteome</keyword>
<dbReference type="SMART" id="SM01399">
    <property type="entry name" value="Sybindin"/>
    <property type="match status" value="1"/>
</dbReference>
<evidence type="ECO:0000256" key="7">
    <source>
        <dbReference type="RuleBase" id="RU366065"/>
    </source>
</evidence>
<protein>
    <recommendedName>
        <fullName evidence="7">Trafficking protein particle complex subunit</fullName>
    </recommendedName>
</protein>
<dbReference type="Proteomes" id="UP000015354">
    <property type="component" value="Unassembled WGS sequence"/>
</dbReference>
<keyword evidence="5 7" id="KW-0333">Golgi apparatus</keyword>
<evidence type="ECO:0000256" key="3">
    <source>
        <dbReference type="ARBA" id="ARBA00022824"/>
    </source>
</evidence>
<keyword evidence="2 7" id="KW-0813">Transport</keyword>
<dbReference type="InterPro" id="IPR007233">
    <property type="entry name" value="TRAPPC"/>
</dbReference>
<gene>
    <name evidence="9" type="ORF">STCU_01025</name>
</gene>
<evidence type="ECO:0000256" key="2">
    <source>
        <dbReference type="ARBA" id="ARBA00022448"/>
    </source>
</evidence>
<evidence type="ECO:0000256" key="4">
    <source>
        <dbReference type="ARBA" id="ARBA00022892"/>
    </source>
</evidence>
<dbReference type="OrthoDB" id="246406at2759"/>
<comment type="subcellular location">
    <subcellularLocation>
        <location evidence="7">Endoplasmic reticulum</location>
    </subcellularLocation>
    <subcellularLocation>
        <location evidence="7">Golgi apparatus</location>
        <location evidence="7">cis-Golgi network</location>
    </subcellularLocation>
    <subcellularLocation>
        <location evidence="1">Golgi apparatus</location>
    </subcellularLocation>
</comment>
<proteinExistence type="inferred from homology"/>
<dbReference type="Pfam" id="PF04099">
    <property type="entry name" value="Sybindin"/>
    <property type="match status" value="1"/>
</dbReference>
<dbReference type="AlphaFoldDB" id="S9V3R0"/>
<accession>S9V3R0</accession>
<organism evidence="9 10">
    <name type="scientific">Strigomonas culicis</name>
    <dbReference type="NCBI Taxonomy" id="28005"/>
    <lineage>
        <taxon>Eukaryota</taxon>
        <taxon>Discoba</taxon>
        <taxon>Euglenozoa</taxon>
        <taxon>Kinetoplastea</taxon>
        <taxon>Metakinetoplastina</taxon>
        <taxon>Trypanosomatida</taxon>
        <taxon>Trypanosomatidae</taxon>
        <taxon>Strigomonadinae</taxon>
        <taxon>Strigomonas</taxon>
    </lineage>
</organism>
<evidence type="ECO:0000313" key="9">
    <source>
        <dbReference type="EMBL" id="EPY35649.1"/>
    </source>
</evidence>